<keyword evidence="3" id="KW-0687">Ribonucleoprotein</keyword>
<accession>A0A7R9MHV0</accession>
<name>A0A7R9MHV0_9ACAR</name>
<evidence type="ECO:0000256" key="2">
    <source>
        <dbReference type="ARBA" id="ARBA00022980"/>
    </source>
</evidence>
<evidence type="ECO:0000256" key="1">
    <source>
        <dbReference type="ARBA" id="ARBA00007926"/>
    </source>
</evidence>
<evidence type="ECO:0000259" key="7">
    <source>
        <dbReference type="Pfam" id="PF01778"/>
    </source>
</evidence>
<comment type="similarity">
    <text evidence="1">Belongs to the eukaryotic ribosomal protein eL28 family.</text>
</comment>
<dbReference type="OrthoDB" id="338850at2759"/>
<dbReference type="GO" id="GO:0003735">
    <property type="term" value="F:structural constituent of ribosome"/>
    <property type="evidence" value="ECO:0007669"/>
    <property type="project" value="InterPro"/>
</dbReference>
<dbReference type="Gene3D" id="3.30.390.110">
    <property type="match status" value="1"/>
</dbReference>
<evidence type="ECO:0000313" key="8">
    <source>
        <dbReference type="EMBL" id="CAD7659319.1"/>
    </source>
</evidence>
<protein>
    <recommendedName>
        <fullName evidence="4">Large ribosomal subunit protein eL28</fullName>
    </recommendedName>
    <alternativeName>
        <fullName evidence="5">60S ribosomal protein L28</fullName>
    </alternativeName>
</protein>
<evidence type="ECO:0000256" key="4">
    <source>
        <dbReference type="ARBA" id="ARBA00035223"/>
    </source>
</evidence>
<dbReference type="GO" id="GO:1990904">
    <property type="term" value="C:ribonucleoprotein complex"/>
    <property type="evidence" value="ECO:0007669"/>
    <property type="project" value="UniProtKB-KW"/>
</dbReference>
<keyword evidence="9" id="KW-1185">Reference proteome</keyword>
<dbReference type="InterPro" id="IPR002672">
    <property type="entry name" value="Ribosomal_eL28"/>
</dbReference>
<dbReference type="GO" id="GO:0006412">
    <property type="term" value="P:translation"/>
    <property type="evidence" value="ECO:0007669"/>
    <property type="project" value="InterPro"/>
</dbReference>
<proteinExistence type="inferred from homology"/>
<feature type="compositionally biased region" description="Basic residues" evidence="6">
    <location>
        <begin position="136"/>
        <end position="149"/>
    </location>
</feature>
<dbReference type="PANTHER" id="PTHR10544">
    <property type="entry name" value="60S RIBOSOMAL PROTEIN L28"/>
    <property type="match status" value="1"/>
</dbReference>
<evidence type="ECO:0000256" key="3">
    <source>
        <dbReference type="ARBA" id="ARBA00023274"/>
    </source>
</evidence>
<evidence type="ECO:0000256" key="6">
    <source>
        <dbReference type="SAM" id="MobiDB-lite"/>
    </source>
</evidence>
<dbReference type="AlphaFoldDB" id="A0A7R9MHV0"/>
<organism evidence="8">
    <name type="scientific">Oppiella nova</name>
    <dbReference type="NCBI Taxonomy" id="334625"/>
    <lineage>
        <taxon>Eukaryota</taxon>
        <taxon>Metazoa</taxon>
        <taxon>Ecdysozoa</taxon>
        <taxon>Arthropoda</taxon>
        <taxon>Chelicerata</taxon>
        <taxon>Arachnida</taxon>
        <taxon>Acari</taxon>
        <taxon>Acariformes</taxon>
        <taxon>Sarcoptiformes</taxon>
        <taxon>Oribatida</taxon>
        <taxon>Brachypylina</taxon>
        <taxon>Oppioidea</taxon>
        <taxon>Oppiidae</taxon>
        <taxon>Oppiella</taxon>
    </lineage>
</organism>
<gene>
    <name evidence="8" type="ORF">ONB1V03_LOCUS15915</name>
</gene>
<evidence type="ECO:0000256" key="5">
    <source>
        <dbReference type="ARBA" id="ARBA00035330"/>
    </source>
</evidence>
<dbReference type="GO" id="GO:0005840">
    <property type="term" value="C:ribosome"/>
    <property type="evidence" value="ECO:0007669"/>
    <property type="project" value="UniProtKB-KW"/>
</dbReference>
<dbReference type="EMBL" id="CAJPVJ010017111">
    <property type="protein sequence ID" value="CAG2176481.1"/>
    <property type="molecule type" value="Genomic_DNA"/>
</dbReference>
<feature type="domain" description="Ribosomal eL28/Mak16" evidence="7">
    <location>
        <begin position="11"/>
        <end position="135"/>
    </location>
</feature>
<evidence type="ECO:0000313" key="9">
    <source>
        <dbReference type="Proteomes" id="UP000728032"/>
    </source>
</evidence>
<dbReference type="InterPro" id="IPR029004">
    <property type="entry name" value="Ribosomal_eL28/Mak16"/>
</dbReference>
<feature type="region of interest" description="Disordered" evidence="6">
    <location>
        <begin position="136"/>
        <end position="155"/>
    </location>
</feature>
<dbReference type="EMBL" id="OC931936">
    <property type="protein sequence ID" value="CAD7659319.1"/>
    <property type="molecule type" value="Genomic_DNA"/>
</dbReference>
<dbReference type="Proteomes" id="UP000728032">
    <property type="component" value="Unassembled WGS sequence"/>
</dbReference>
<reference evidence="8" key="1">
    <citation type="submission" date="2020-11" db="EMBL/GenBank/DDBJ databases">
        <authorList>
            <person name="Tran Van P."/>
        </authorList>
    </citation>
    <scope>NUCLEOTIDE SEQUENCE</scope>
</reference>
<dbReference type="Pfam" id="PF01778">
    <property type="entry name" value="Ribosomal_L28e"/>
    <property type="match status" value="1"/>
</dbReference>
<sequence>MVKGVGVSRDLQWVLTRNWSSSLIKARGINRRFSRSPFNPKGLFVPRFEGQYQQKALTIEPNAGGKGVTLVYKKRRHQRKPAKAVARIVLNKDSRRTLKNIKTFCNRNLYRTDLKNVRIIGSHVCLRRASAILRSQKPKPIKKSRRTAAPKKAAE</sequence>
<keyword evidence="2" id="KW-0689">Ribosomal protein</keyword>